<accession>A0AAD8HPM3</accession>
<dbReference type="PANTHER" id="PTHR48063">
    <property type="entry name" value="LRR RECEPTOR-LIKE KINASE"/>
    <property type="match status" value="1"/>
</dbReference>
<comment type="caution">
    <text evidence="10">The sequence shown here is derived from an EMBL/GenBank/DDBJ whole genome shotgun (WGS) entry which is preliminary data.</text>
</comment>
<evidence type="ECO:0000256" key="3">
    <source>
        <dbReference type="ARBA" id="ARBA00022614"/>
    </source>
</evidence>
<dbReference type="AlphaFoldDB" id="A0AAD8HPM3"/>
<dbReference type="Gene3D" id="3.80.10.10">
    <property type="entry name" value="Ribonuclease Inhibitor"/>
    <property type="match status" value="1"/>
</dbReference>
<keyword evidence="4" id="KW-0812">Transmembrane</keyword>
<evidence type="ECO:0000313" key="11">
    <source>
        <dbReference type="Proteomes" id="UP001237642"/>
    </source>
</evidence>
<evidence type="ECO:0000256" key="7">
    <source>
        <dbReference type="ARBA" id="ARBA00022989"/>
    </source>
</evidence>
<gene>
    <name evidence="10" type="ORF">POM88_037167</name>
</gene>
<sequence>MWIIDFKTIDYVKGKVVQVPCSVTVLCLIGIGVLPHELGNLSKLQHLDLAFNLNLQGDGNFEWLFNLSSLTYLDLSTIKIANLVFGLALSRGSLQYQLCDYMVRLYNTWFCPVTILEVFLPNFTGFSSLKILFLDDNEFFGSLPDFSGCSSLQALLLNENLLTEWETESTGLLANLIELDLSTNSIHKWLPPFQLHELSMASCKVGPKFPNWIRDQVNIDHLDVSDSQISDSPTWFGNLTSVPSWIGEDLSQLYALILKSNRFYGSIPSEICNLSNLRFLDLYINMIYGTIPSCFSNLTAMTLKGTGVAEHIFPSSNSYNYAIAPSGFLIAPSPSFSYFDNVLARWKGQEFEYGRNFAYLKMIDLSTNELTGEFPIGMTRLLELKGLNLSANRFYGNVPLEIGQLKVLECLDLSTNKFSGEIPQSMSGLNFLAFLDLSNNNFVGRIPSGTQLQGFNYFAYKGNTRLCGKPLTNICPEDEPGDHVHPTSGEYEVDVDDSEYERVSCSFGAANGAASSFNYSASDFKDCGRAGGKELKEIVMGELGQRAKRNSDG</sequence>
<dbReference type="InterPro" id="IPR001611">
    <property type="entry name" value="Leu-rich_rpt"/>
</dbReference>
<dbReference type="EMBL" id="JAUIZM010000008">
    <property type="protein sequence ID" value="KAK1371075.1"/>
    <property type="molecule type" value="Genomic_DNA"/>
</dbReference>
<dbReference type="InterPro" id="IPR046956">
    <property type="entry name" value="RLP23-like"/>
</dbReference>
<evidence type="ECO:0000256" key="9">
    <source>
        <dbReference type="ARBA" id="ARBA00023180"/>
    </source>
</evidence>
<organism evidence="10 11">
    <name type="scientific">Heracleum sosnowskyi</name>
    <dbReference type="NCBI Taxonomy" id="360622"/>
    <lineage>
        <taxon>Eukaryota</taxon>
        <taxon>Viridiplantae</taxon>
        <taxon>Streptophyta</taxon>
        <taxon>Embryophyta</taxon>
        <taxon>Tracheophyta</taxon>
        <taxon>Spermatophyta</taxon>
        <taxon>Magnoliopsida</taxon>
        <taxon>eudicotyledons</taxon>
        <taxon>Gunneridae</taxon>
        <taxon>Pentapetalae</taxon>
        <taxon>asterids</taxon>
        <taxon>campanulids</taxon>
        <taxon>Apiales</taxon>
        <taxon>Apiaceae</taxon>
        <taxon>Apioideae</taxon>
        <taxon>apioid superclade</taxon>
        <taxon>Tordylieae</taxon>
        <taxon>Tordyliinae</taxon>
        <taxon>Heracleum</taxon>
    </lineage>
</organism>
<comment type="subcellular location">
    <subcellularLocation>
        <location evidence="1">Membrane</location>
        <topology evidence="1">Single-pass type I membrane protein</topology>
    </subcellularLocation>
</comment>
<keyword evidence="7" id="KW-1133">Transmembrane helix</keyword>
<reference evidence="10" key="1">
    <citation type="submission" date="2023-02" db="EMBL/GenBank/DDBJ databases">
        <title>Genome of toxic invasive species Heracleum sosnowskyi carries increased number of genes despite the absence of recent whole-genome duplications.</title>
        <authorList>
            <person name="Schelkunov M."/>
            <person name="Shtratnikova V."/>
            <person name="Makarenko M."/>
            <person name="Klepikova A."/>
            <person name="Omelchenko D."/>
            <person name="Novikova G."/>
            <person name="Obukhova E."/>
            <person name="Bogdanov V."/>
            <person name="Penin A."/>
            <person name="Logacheva M."/>
        </authorList>
    </citation>
    <scope>NUCLEOTIDE SEQUENCE</scope>
    <source>
        <strain evidence="10">Hsosn_3</strain>
        <tissue evidence="10">Leaf</tissue>
    </source>
</reference>
<keyword evidence="2" id="KW-0597">Phosphoprotein</keyword>
<evidence type="ECO:0000256" key="1">
    <source>
        <dbReference type="ARBA" id="ARBA00004479"/>
    </source>
</evidence>
<dbReference type="GO" id="GO:0016020">
    <property type="term" value="C:membrane"/>
    <property type="evidence" value="ECO:0007669"/>
    <property type="project" value="UniProtKB-SubCell"/>
</dbReference>
<dbReference type="InterPro" id="IPR032675">
    <property type="entry name" value="LRR_dom_sf"/>
</dbReference>
<dbReference type="PANTHER" id="PTHR48063:SF103">
    <property type="entry name" value="LEUCINE-RICH RECEPTOR-LIKE KINASE FAMILY PROTEIN"/>
    <property type="match status" value="1"/>
</dbReference>
<evidence type="ECO:0000256" key="4">
    <source>
        <dbReference type="ARBA" id="ARBA00022692"/>
    </source>
</evidence>
<evidence type="ECO:0000256" key="6">
    <source>
        <dbReference type="ARBA" id="ARBA00022737"/>
    </source>
</evidence>
<keyword evidence="11" id="KW-1185">Reference proteome</keyword>
<protein>
    <submittedName>
        <fullName evidence="10">Uncharacterized protein</fullName>
    </submittedName>
</protein>
<dbReference type="Pfam" id="PF00560">
    <property type="entry name" value="LRR_1"/>
    <property type="match status" value="3"/>
</dbReference>
<keyword evidence="3" id="KW-0433">Leucine-rich repeat</keyword>
<keyword evidence="6" id="KW-0677">Repeat</keyword>
<keyword evidence="9" id="KW-0325">Glycoprotein</keyword>
<dbReference type="FunFam" id="3.80.10.10:FF:000722">
    <property type="entry name" value="Leucine-rich repeat receptor-like protein kinase"/>
    <property type="match status" value="1"/>
</dbReference>
<evidence type="ECO:0000256" key="2">
    <source>
        <dbReference type="ARBA" id="ARBA00022553"/>
    </source>
</evidence>
<dbReference type="Proteomes" id="UP001237642">
    <property type="component" value="Unassembled WGS sequence"/>
</dbReference>
<dbReference type="SUPFAM" id="SSF52058">
    <property type="entry name" value="L domain-like"/>
    <property type="match status" value="2"/>
</dbReference>
<evidence type="ECO:0000313" key="10">
    <source>
        <dbReference type="EMBL" id="KAK1371075.1"/>
    </source>
</evidence>
<reference evidence="10" key="2">
    <citation type="submission" date="2023-05" db="EMBL/GenBank/DDBJ databases">
        <authorList>
            <person name="Schelkunov M.I."/>
        </authorList>
    </citation>
    <scope>NUCLEOTIDE SEQUENCE</scope>
    <source>
        <strain evidence="10">Hsosn_3</strain>
        <tissue evidence="10">Leaf</tissue>
    </source>
</reference>
<name>A0AAD8HPM3_9APIA</name>
<evidence type="ECO:0000256" key="5">
    <source>
        <dbReference type="ARBA" id="ARBA00022729"/>
    </source>
</evidence>
<proteinExistence type="predicted"/>
<keyword evidence="5" id="KW-0732">Signal</keyword>
<keyword evidence="8" id="KW-0472">Membrane</keyword>
<evidence type="ECO:0000256" key="8">
    <source>
        <dbReference type="ARBA" id="ARBA00023136"/>
    </source>
</evidence>